<evidence type="ECO:0000256" key="1">
    <source>
        <dbReference type="ARBA" id="ARBA00022448"/>
    </source>
</evidence>
<dbReference type="RefSeq" id="WP_199870838.1">
    <property type="nucleotide sequence ID" value="NZ_JAAGPU010000043.1"/>
</dbReference>
<protein>
    <submittedName>
        <fullName evidence="5">ABC transporter ATP-binding protein</fullName>
    </submittedName>
</protein>
<dbReference type="SUPFAM" id="SSF52540">
    <property type="entry name" value="P-loop containing nucleoside triphosphate hydrolases"/>
    <property type="match status" value="1"/>
</dbReference>
<name>A0A6M0H6Y0_9CLOT</name>
<dbReference type="EMBL" id="JAAGPU010000043">
    <property type="protein sequence ID" value="NEU06399.1"/>
    <property type="molecule type" value="Genomic_DNA"/>
</dbReference>
<feature type="domain" description="ABC transporter" evidence="4">
    <location>
        <begin position="5"/>
        <end position="230"/>
    </location>
</feature>
<dbReference type="InterPro" id="IPR003439">
    <property type="entry name" value="ABC_transporter-like_ATP-bd"/>
</dbReference>
<evidence type="ECO:0000256" key="3">
    <source>
        <dbReference type="ARBA" id="ARBA00022840"/>
    </source>
</evidence>
<dbReference type="InterPro" id="IPR017871">
    <property type="entry name" value="ABC_transporter-like_CS"/>
</dbReference>
<dbReference type="AlphaFoldDB" id="A0A6M0H6Y0"/>
<dbReference type="GO" id="GO:0005524">
    <property type="term" value="F:ATP binding"/>
    <property type="evidence" value="ECO:0007669"/>
    <property type="project" value="UniProtKB-KW"/>
</dbReference>
<evidence type="ECO:0000313" key="5">
    <source>
        <dbReference type="EMBL" id="NEU06399.1"/>
    </source>
</evidence>
<dbReference type="InterPro" id="IPR027417">
    <property type="entry name" value="P-loop_NTPase"/>
</dbReference>
<dbReference type="InterPro" id="IPR003593">
    <property type="entry name" value="AAA+_ATPase"/>
</dbReference>
<dbReference type="Pfam" id="PF00005">
    <property type="entry name" value="ABC_tran"/>
    <property type="match status" value="1"/>
</dbReference>
<dbReference type="GO" id="GO:0016887">
    <property type="term" value="F:ATP hydrolysis activity"/>
    <property type="evidence" value="ECO:0007669"/>
    <property type="project" value="InterPro"/>
</dbReference>
<dbReference type="Proteomes" id="UP000481872">
    <property type="component" value="Unassembled WGS sequence"/>
</dbReference>
<dbReference type="InterPro" id="IPR051782">
    <property type="entry name" value="ABC_Transporter_VariousFunc"/>
</dbReference>
<accession>A0A6M0H6Y0</accession>
<keyword evidence="1" id="KW-0813">Transport</keyword>
<dbReference type="Gene3D" id="3.40.50.300">
    <property type="entry name" value="P-loop containing nucleotide triphosphate hydrolases"/>
    <property type="match status" value="1"/>
</dbReference>
<dbReference type="CDD" id="cd03230">
    <property type="entry name" value="ABC_DR_subfamily_A"/>
    <property type="match status" value="1"/>
</dbReference>
<keyword evidence="6" id="KW-1185">Reference proteome</keyword>
<dbReference type="PROSITE" id="PS00211">
    <property type="entry name" value="ABC_TRANSPORTER_1"/>
    <property type="match status" value="1"/>
</dbReference>
<dbReference type="SMART" id="SM00382">
    <property type="entry name" value="AAA"/>
    <property type="match status" value="1"/>
</dbReference>
<sequence>MGNVLEIKNITKTYKDFKLDDVSFNLEKGYIMGFIGENGAGKTTTIKLIMNLLKRDSGEIKIFGKDNVKYSKEIKEKIGFVYDDCFYYEKLSIKKNAKIISNFYKQWSFETFSKYLKIFGLNEDQKVKELSKGMKMKFAIAIALSHNAEFLIMDEPTAGLDPIVREELLDIFQKVIQNEDIAILISTHITSDLERISDYITYINKGKIEFSKPTIDVLEEYRIVKGDKSLLNDENRKAFISINITSFGFEALTNNVSKINAIFKDSVILEKPTLEDIMVFKSREAVGNI</sequence>
<dbReference type="PANTHER" id="PTHR42939">
    <property type="entry name" value="ABC TRANSPORTER ATP-BINDING PROTEIN ALBC-RELATED"/>
    <property type="match status" value="1"/>
</dbReference>
<proteinExistence type="predicted"/>
<keyword evidence="3 5" id="KW-0067">ATP-binding</keyword>
<evidence type="ECO:0000256" key="2">
    <source>
        <dbReference type="ARBA" id="ARBA00022741"/>
    </source>
</evidence>
<dbReference type="PANTHER" id="PTHR42939:SF3">
    <property type="entry name" value="ABC TRANSPORTER ATP-BINDING COMPONENT"/>
    <property type="match status" value="1"/>
</dbReference>
<dbReference type="PROSITE" id="PS50893">
    <property type="entry name" value="ABC_TRANSPORTER_2"/>
    <property type="match status" value="1"/>
</dbReference>
<gene>
    <name evidence="5" type="ORF">G3M99_16420</name>
</gene>
<organism evidence="5 6">
    <name type="scientific">Clostridium senegalense</name>
    <dbReference type="NCBI Taxonomy" id="1465809"/>
    <lineage>
        <taxon>Bacteria</taxon>
        <taxon>Bacillati</taxon>
        <taxon>Bacillota</taxon>
        <taxon>Clostridia</taxon>
        <taxon>Eubacteriales</taxon>
        <taxon>Clostridiaceae</taxon>
        <taxon>Clostridium</taxon>
    </lineage>
</organism>
<evidence type="ECO:0000313" key="6">
    <source>
        <dbReference type="Proteomes" id="UP000481872"/>
    </source>
</evidence>
<reference evidence="5 6" key="1">
    <citation type="submission" date="2020-02" db="EMBL/GenBank/DDBJ databases">
        <title>Genome assembly of a novel Clostridium senegalense strain.</title>
        <authorList>
            <person name="Gupta T.B."/>
            <person name="Jauregui R."/>
            <person name="Maclean P."/>
            <person name="Nawarathana A."/>
            <person name="Brightwell G."/>
        </authorList>
    </citation>
    <scope>NUCLEOTIDE SEQUENCE [LARGE SCALE GENOMIC DNA]</scope>
    <source>
        <strain evidence="5 6">AGRFS4</strain>
    </source>
</reference>
<comment type="caution">
    <text evidence="5">The sequence shown here is derived from an EMBL/GenBank/DDBJ whole genome shotgun (WGS) entry which is preliminary data.</text>
</comment>
<evidence type="ECO:0000259" key="4">
    <source>
        <dbReference type="PROSITE" id="PS50893"/>
    </source>
</evidence>
<keyword evidence="2" id="KW-0547">Nucleotide-binding</keyword>